<keyword evidence="3" id="KW-1185">Reference proteome</keyword>
<protein>
    <recommendedName>
        <fullName evidence="4">HypA-like protein</fullName>
    </recommendedName>
</protein>
<dbReference type="AlphaFoldDB" id="A0A177E1M4"/>
<dbReference type="GeneID" id="29111977"/>
<dbReference type="PANTHER" id="PTHR35870">
    <property type="entry name" value="PROTEIN, PUTATIVE (AFU_ORTHOLOGUE AFUA_5G03330)-RELATED"/>
    <property type="match status" value="1"/>
</dbReference>
<dbReference type="EMBL" id="KV441470">
    <property type="protein sequence ID" value="OAG24889.1"/>
    <property type="molecule type" value="Genomic_DNA"/>
</dbReference>
<accession>A0A177E1M4</accession>
<dbReference type="InterPro" id="IPR025337">
    <property type="entry name" value="Questin_oxidase-like"/>
</dbReference>
<dbReference type="Pfam" id="PF14027">
    <property type="entry name" value="Questin_oxidase"/>
    <property type="match status" value="2"/>
</dbReference>
<dbReference type="RefSeq" id="XP_018390310.1">
    <property type="nucleotide sequence ID" value="XM_018526383.1"/>
</dbReference>
<evidence type="ECO:0008006" key="4">
    <source>
        <dbReference type="Google" id="ProtNLM"/>
    </source>
</evidence>
<keyword evidence="1" id="KW-0560">Oxidoreductase</keyword>
<dbReference type="VEuPathDB" id="FungiDB:CC77DRAFT_1027643"/>
<dbReference type="GO" id="GO:0016491">
    <property type="term" value="F:oxidoreductase activity"/>
    <property type="evidence" value="ECO:0007669"/>
    <property type="project" value="UniProtKB-KW"/>
</dbReference>
<gene>
    <name evidence="2" type="ORF">CC77DRAFT_1027643</name>
</gene>
<reference evidence="2 3" key="1">
    <citation type="submission" date="2016-05" db="EMBL/GenBank/DDBJ databases">
        <title>Comparative analysis of secretome profiles of manganese(II)-oxidizing ascomycete fungi.</title>
        <authorList>
            <consortium name="DOE Joint Genome Institute"/>
            <person name="Zeiner C.A."/>
            <person name="Purvine S.O."/>
            <person name="Zink E.M."/>
            <person name="Wu S."/>
            <person name="Pasa-Tolic L."/>
            <person name="Chaput D.L."/>
            <person name="Haridas S."/>
            <person name="Grigoriev I.V."/>
            <person name="Santelli C.M."/>
            <person name="Hansel C.M."/>
        </authorList>
    </citation>
    <scope>NUCLEOTIDE SEQUENCE [LARGE SCALE GENOMIC DNA]</scope>
    <source>
        <strain evidence="2 3">SRC1lrK2f</strain>
    </source>
</reference>
<evidence type="ECO:0000256" key="1">
    <source>
        <dbReference type="ARBA" id="ARBA00023002"/>
    </source>
</evidence>
<dbReference type="PANTHER" id="PTHR35870:SF1">
    <property type="entry name" value="PROTEIN, PUTATIVE (AFU_ORTHOLOGUE AFUA_5G03330)-RELATED"/>
    <property type="match status" value="1"/>
</dbReference>
<name>A0A177E1M4_ALTAL</name>
<dbReference type="Proteomes" id="UP000077248">
    <property type="component" value="Unassembled WGS sequence"/>
</dbReference>
<organism evidence="2 3">
    <name type="scientific">Alternaria alternata</name>
    <name type="common">Alternaria rot fungus</name>
    <name type="synonym">Torula alternata</name>
    <dbReference type="NCBI Taxonomy" id="5599"/>
    <lineage>
        <taxon>Eukaryota</taxon>
        <taxon>Fungi</taxon>
        <taxon>Dikarya</taxon>
        <taxon>Ascomycota</taxon>
        <taxon>Pezizomycotina</taxon>
        <taxon>Dothideomycetes</taxon>
        <taxon>Pleosporomycetidae</taxon>
        <taxon>Pleosporales</taxon>
        <taxon>Pleosporineae</taxon>
        <taxon>Pleosporaceae</taxon>
        <taxon>Alternaria</taxon>
        <taxon>Alternaria sect. Alternaria</taxon>
        <taxon>Alternaria alternata complex</taxon>
    </lineage>
</organism>
<evidence type="ECO:0000313" key="2">
    <source>
        <dbReference type="EMBL" id="OAG24889.1"/>
    </source>
</evidence>
<sequence>MATSSNVYLSPSQPLVFHVPDISFETATATSKLLQKNHENHHIFFNQSGFHNHIAHHLLTFFALNGTPTELERAWVDNASYQRQLVPLDSHVVSQLHDQNVYEAYLGREEEVLREFILKGNKRADDMLVRMFDGILHPLIHLGFGVEFEQPAIIAEALALAAVHDDWDAARLIESETIAKANDLDRRPDATIHSTSFCSRVYVTERNLEEKTAEMINAVVYFTSAAQSPKHQVKFDFFNIHAVNLSIFFSAFLQQSWLPVSSKIRLLEWKIRMDLTIYASPRPPRLQFDEITGYQHKQDTSWNTIFERVRRIRDDGHASKFVRALANGEHVCRKYEHKPGFIVKGDMWKAIANMFIESIDGSPDYIRGGGWSRVPVRKHSGL</sequence>
<proteinExistence type="predicted"/>
<evidence type="ECO:0000313" key="3">
    <source>
        <dbReference type="Proteomes" id="UP000077248"/>
    </source>
</evidence>
<dbReference type="KEGG" id="aalt:CC77DRAFT_1027643"/>